<feature type="domain" description="WYL" evidence="1">
    <location>
        <begin position="13"/>
        <end position="59"/>
    </location>
</feature>
<accession>A0A5C4TIF9</accession>
<dbReference type="AlphaFoldDB" id="A0A5C4TIF9"/>
<proteinExistence type="predicted"/>
<sequence>MNLKKYIGQTIVIIYQGSGDKFTKRRVQIRAVGPKYVKAYCHDSNAPRTFRLDGILAVEPDRRAV</sequence>
<reference evidence="2 3" key="1">
    <citation type="submission" date="2019-05" db="EMBL/GenBank/DDBJ databases">
        <title>We sequenced the genome of Paenibacillus hemerocallicola KCTC 33185 for further insight into its adaptation and study the phylogeny of Paenibacillus.</title>
        <authorList>
            <person name="Narsing Rao M.P."/>
        </authorList>
    </citation>
    <scope>NUCLEOTIDE SEQUENCE [LARGE SCALE GENOMIC DNA]</scope>
    <source>
        <strain evidence="2 3">KCTC 33185</strain>
    </source>
</reference>
<dbReference type="InterPro" id="IPR026881">
    <property type="entry name" value="WYL_dom"/>
</dbReference>
<dbReference type="EMBL" id="VDCQ01000001">
    <property type="protein sequence ID" value="TNJ68250.1"/>
    <property type="molecule type" value="Genomic_DNA"/>
</dbReference>
<dbReference type="Proteomes" id="UP000307943">
    <property type="component" value="Unassembled WGS sequence"/>
</dbReference>
<dbReference type="RefSeq" id="WP_139600227.1">
    <property type="nucleotide sequence ID" value="NZ_VDCQ01000001.1"/>
</dbReference>
<protein>
    <submittedName>
        <fullName evidence="2">WYL domain-containing protein</fullName>
    </submittedName>
</protein>
<comment type="caution">
    <text evidence="2">The sequence shown here is derived from an EMBL/GenBank/DDBJ whole genome shotgun (WGS) entry which is preliminary data.</text>
</comment>
<evidence type="ECO:0000313" key="2">
    <source>
        <dbReference type="EMBL" id="TNJ68250.1"/>
    </source>
</evidence>
<evidence type="ECO:0000259" key="1">
    <source>
        <dbReference type="Pfam" id="PF13280"/>
    </source>
</evidence>
<dbReference type="OrthoDB" id="2991134at2"/>
<evidence type="ECO:0000313" key="3">
    <source>
        <dbReference type="Proteomes" id="UP000307943"/>
    </source>
</evidence>
<keyword evidence="3" id="KW-1185">Reference proteome</keyword>
<gene>
    <name evidence="2" type="ORF">FE784_00895</name>
</gene>
<organism evidence="2 3">
    <name type="scientific">Paenibacillus hemerocallicola</name>
    <dbReference type="NCBI Taxonomy" id="1172614"/>
    <lineage>
        <taxon>Bacteria</taxon>
        <taxon>Bacillati</taxon>
        <taxon>Bacillota</taxon>
        <taxon>Bacilli</taxon>
        <taxon>Bacillales</taxon>
        <taxon>Paenibacillaceae</taxon>
        <taxon>Paenibacillus</taxon>
    </lineage>
</organism>
<dbReference type="Pfam" id="PF13280">
    <property type="entry name" value="WYL"/>
    <property type="match status" value="1"/>
</dbReference>
<name>A0A5C4TIF9_9BACL</name>